<gene>
    <name evidence="2" type="ordered locus">B005_4325</name>
</gene>
<sequence length="47" mass="5103">MPRFCPRAGRTPGNIGRPEESRFGAVGMRDAYEFLVASGFDGRLISG</sequence>
<reference evidence="2 3" key="1">
    <citation type="journal article" date="2012" name="J. Bacteriol.">
        <title>Whole-Genome Sequence of Nocardiopsis alba Strain ATCC BAA-2165, Associated with Honeybees.</title>
        <authorList>
            <person name="Qiao J."/>
            <person name="Chen L."/>
            <person name="Li Y."/>
            <person name="Wang J."/>
            <person name="Zhang W."/>
            <person name="Chen S."/>
        </authorList>
    </citation>
    <scope>NUCLEOTIDE SEQUENCE [LARGE SCALE GENOMIC DNA]</scope>
    <source>
        <strain evidence="3">ATCC BAA-2165 / BE74</strain>
    </source>
</reference>
<dbReference type="KEGG" id="nal:B005_4325"/>
<reference evidence="3" key="2">
    <citation type="submission" date="2012-08" db="EMBL/GenBank/DDBJ databases">
        <title>Whole-genome sequence of Nocardiopsis alba strain ATCC BAA-2165 associated with honeybees.</title>
        <authorList>
            <person name="Qiao J."/>
            <person name="Chen L."/>
            <person name="Li Y."/>
            <person name="Wang J."/>
            <person name="Zhang W."/>
            <person name="Chen S."/>
        </authorList>
    </citation>
    <scope>NUCLEOTIDE SEQUENCE [LARGE SCALE GENOMIC DNA]</scope>
    <source>
        <strain evidence="3">ATCC BAA-2165 / BE74</strain>
    </source>
</reference>
<organism evidence="2 3">
    <name type="scientific">Nocardiopsis alba (strain ATCC BAA-2165 / BE74)</name>
    <dbReference type="NCBI Taxonomy" id="1205910"/>
    <lineage>
        <taxon>Bacteria</taxon>
        <taxon>Bacillati</taxon>
        <taxon>Actinomycetota</taxon>
        <taxon>Actinomycetes</taxon>
        <taxon>Streptosporangiales</taxon>
        <taxon>Nocardiopsidaceae</taxon>
        <taxon>Nocardiopsis</taxon>
    </lineage>
</organism>
<feature type="region of interest" description="Disordered" evidence="1">
    <location>
        <begin position="1"/>
        <end position="21"/>
    </location>
</feature>
<protein>
    <submittedName>
        <fullName evidence="2">Uncharacterized protein</fullName>
    </submittedName>
</protein>
<dbReference type="AlphaFoldDB" id="J7LEU0"/>
<evidence type="ECO:0000313" key="3">
    <source>
        <dbReference type="Proteomes" id="UP000003779"/>
    </source>
</evidence>
<dbReference type="Proteomes" id="UP000003779">
    <property type="component" value="Chromosome"/>
</dbReference>
<name>J7LEU0_NOCAA</name>
<dbReference type="EMBL" id="CP003788">
    <property type="protein sequence ID" value="AFR09369.1"/>
    <property type="molecule type" value="Genomic_DNA"/>
</dbReference>
<evidence type="ECO:0000313" key="2">
    <source>
        <dbReference type="EMBL" id="AFR09369.1"/>
    </source>
</evidence>
<proteinExistence type="predicted"/>
<accession>J7LEU0</accession>
<dbReference type="HOGENOM" id="CLU_3170803_0_0_11"/>
<evidence type="ECO:0000256" key="1">
    <source>
        <dbReference type="SAM" id="MobiDB-lite"/>
    </source>
</evidence>